<reference evidence="1 2" key="1">
    <citation type="submission" date="2018-04" db="EMBL/GenBank/DDBJ databases">
        <title>Genomic Encyclopedia of Archaeal and Bacterial Type Strains, Phase II (KMG-II): from individual species to whole genera.</title>
        <authorList>
            <person name="Goeker M."/>
        </authorList>
    </citation>
    <scope>NUCLEOTIDE SEQUENCE [LARGE SCALE GENOMIC DNA]</scope>
    <source>
        <strain evidence="1 2">DSM 25731</strain>
    </source>
</reference>
<dbReference type="NCBIfam" id="NF038153">
    <property type="entry name" value="lant_leader_L1a"/>
    <property type="match status" value="1"/>
</dbReference>
<keyword evidence="2" id="KW-1185">Reference proteome</keyword>
<comment type="caution">
    <text evidence="1">The sequence shown here is derived from an EMBL/GenBank/DDBJ whole genome shotgun (WGS) entry which is preliminary data.</text>
</comment>
<organism evidence="1 2">
    <name type="scientific">Kordia periserrulae</name>
    <dbReference type="NCBI Taxonomy" id="701523"/>
    <lineage>
        <taxon>Bacteria</taxon>
        <taxon>Pseudomonadati</taxon>
        <taxon>Bacteroidota</taxon>
        <taxon>Flavobacteriia</taxon>
        <taxon>Flavobacteriales</taxon>
        <taxon>Flavobacteriaceae</taxon>
        <taxon>Kordia</taxon>
    </lineage>
</organism>
<dbReference type="InterPro" id="IPR058238">
    <property type="entry name" value="Lant_leader_dom"/>
</dbReference>
<dbReference type="RefSeq" id="WP_108113058.1">
    <property type="nucleotide sequence ID" value="NZ_QBKT01000001.1"/>
</dbReference>
<protein>
    <submittedName>
        <fullName evidence="1">Uncharacterized protein</fullName>
    </submittedName>
</protein>
<evidence type="ECO:0000313" key="2">
    <source>
        <dbReference type="Proteomes" id="UP000244090"/>
    </source>
</evidence>
<dbReference type="OrthoDB" id="1453771at2"/>
<dbReference type="Proteomes" id="UP000244090">
    <property type="component" value="Unassembled WGS sequence"/>
</dbReference>
<accession>A0A2T6C5W6</accession>
<gene>
    <name evidence="1" type="ORF">C8N46_101277</name>
</gene>
<evidence type="ECO:0000313" key="1">
    <source>
        <dbReference type="EMBL" id="PTX63675.1"/>
    </source>
</evidence>
<dbReference type="EMBL" id="QBKT01000001">
    <property type="protein sequence ID" value="PTX63675.1"/>
    <property type="molecule type" value="Genomic_DNA"/>
</dbReference>
<dbReference type="AlphaFoldDB" id="A0A2T6C5W6"/>
<sequence>MKKKSIKKLSLKKAAVANFNPNDLKGGNDPWQSVYICESENWCQTIDYTACDGGYNCGIFDRGTRDL</sequence>
<proteinExistence type="predicted"/>
<name>A0A2T6C5W6_9FLAO</name>